<protein>
    <submittedName>
        <fullName evidence="1">Uncharacterized protein</fullName>
    </submittedName>
</protein>
<organism evidence="1 2">
    <name type="scientific">Brachionus plicatilis</name>
    <name type="common">Marine rotifer</name>
    <name type="synonym">Brachionus muelleri</name>
    <dbReference type="NCBI Taxonomy" id="10195"/>
    <lineage>
        <taxon>Eukaryota</taxon>
        <taxon>Metazoa</taxon>
        <taxon>Spiralia</taxon>
        <taxon>Gnathifera</taxon>
        <taxon>Rotifera</taxon>
        <taxon>Eurotatoria</taxon>
        <taxon>Monogononta</taxon>
        <taxon>Pseudotrocha</taxon>
        <taxon>Ploima</taxon>
        <taxon>Brachionidae</taxon>
        <taxon>Brachionus</taxon>
    </lineage>
</organism>
<gene>
    <name evidence="1" type="ORF">BpHYR1_033942</name>
</gene>
<keyword evidence="2" id="KW-1185">Reference proteome</keyword>
<dbReference type="Proteomes" id="UP000276133">
    <property type="component" value="Unassembled WGS sequence"/>
</dbReference>
<dbReference type="EMBL" id="REGN01008208">
    <property type="protein sequence ID" value="RNA04170.1"/>
    <property type="molecule type" value="Genomic_DNA"/>
</dbReference>
<proteinExistence type="predicted"/>
<accession>A0A3M7PYJ3</accession>
<evidence type="ECO:0000313" key="1">
    <source>
        <dbReference type="EMBL" id="RNA04170.1"/>
    </source>
</evidence>
<dbReference type="AlphaFoldDB" id="A0A3M7PYJ3"/>
<sequence>MLKANYKLAHGGTQVQEYLNFLKKYQFKNQNVLLLHLNREFERICLNIPKPESKDFHEIKFFFGPFCGRPSLGWSVSWMATSRSVCLAAGLGKVGLFKNGPQTVGQFMDDLKCVC</sequence>
<evidence type="ECO:0000313" key="2">
    <source>
        <dbReference type="Proteomes" id="UP000276133"/>
    </source>
</evidence>
<comment type="caution">
    <text evidence="1">The sequence shown here is derived from an EMBL/GenBank/DDBJ whole genome shotgun (WGS) entry which is preliminary data.</text>
</comment>
<name>A0A3M7PYJ3_BRAPC</name>
<reference evidence="1 2" key="1">
    <citation type="journal article" date="2018" name="Sci. Rep.">
        <title>Genomic signatures of local adaptation to the degree of environmental predictability in rotifers.</title>
        <authorList>
            <person name="Franch-Gras L."/>
            <person name="Hahn C."/>
            <person name="Garcia-Roger E.M."/>
            <person name="Carmona M.J."/>
            <person name="Serra M."/>
            <person name="Gomez A."/>
        </authorList>
    </citation>
    <scope>NUCLEOTIDE SEQUENCE [LARGE SCALE GENOMIC DNA]</scope>
    <source>
        <strain evidence="1">HYR1</strain>
    </source>
</reference>